<evidence type="ECO:0000256" key="4">
    <source>
        <dbReference type="ARBA" id="ARBA00022723"/>
    </source>
</evidence>
<dbReference type="CDD" id="cd12360">
    <property type="entry name" value="RRM_cwf2"/>
    <property type="match status" value="1"/>
</dbReference>
<dbReference type="PROSITE" id="PS50102">
    <property type="entry name" value="RRM"/>
    <property type="match status" value="1"/>
</dbReference>
<organism evidence="16 17">
    <name type="scientific">Allomyces macrogynus (strain ATCC 38327)</name>
    <name type="common">Allomyces javanicus var. macrogynus</name>
    <dbReference type="NCBI Taxonomy" id="578462"/>
    <lineage>
        <taxon>Eukaryota</taxon>
        <taxon>Fungi</taxon>
        <taxon>Fungi incertae sedis</taxon>
        <taxon>Blastocladiomycota</taxon>
        <taxon>Blastocladiomycetes</taxon>
        <taxon>Blastocladiales</taxon>
        <taxon>Blastocladiaceae</taxon>
        <taxon>Allomyces</taxon>
    </lineage>
</organism>
<dbReference type="OrthoDB" id="10251848at2759"/>
<dbReference type="GO" id="GO:0000974">
    <property type="term" value="C:Prp19 complex"/>
    <property type="evidence" value="ECO:0007669"/>
    <property type="project" value="TreeGrafter"/>
</dbReference>
<dbReference type="FunFam" id="3.30.70.330:FF:000502">
    <property type="entry name" value="Pre-mRNA-splicing factor cwc2, putative"/>
    <property type="match status" value="1"/>
</dbReference>
<dbReference type="SMART" id="SM00360">
    <property type="entry name" value="RRM"/>
    <property type="match status" value="1"/>
</dbReference>
<dbReference type="GO" id="GO:0008380">
    <property type="term" value="P:RNA splicing"/>
    <property type="evidence" value="ECO:0007669"/>
    <property type="project" value="UniProtKB-KW"/>
</dbReference>
<keyword evidence="17" id="KW-1185">Reference proteome</keyword>
<evidence type="ECO:0000256" key="6">
    <source>
        <dbReference type="ARBA" id="ARBA00022771"/>
    </source>
</evidence>
<feature type="region of interest" description="Disordered" evidence="13">
    <location>
        <begin position="385"/>
        <end position="442"/>
    </location>
</feature>
<keyword evidence="4 12" id="KW-0479">Metal-binding</keyword>
<dbReference type="STRING" id="578462.A0A0L0T104"/>
<evidence type="ECO:0008006" key="18">
    <source>
        <dbReference type="Google" id="ProtNLM"/>
    </source>
</evidence>
<dbReference type="InterPro" id="IPR039171">
    <property type="entry name" value="Cwc2/Slt11"/>
</dbReference>
<dbReference type="VEuPathDB" id="FungiDB:AMAG_13098"/>
<feature type="region of interest" description="Disordered" evidence="13">
    <location>
        <begin position="321"/>
        <end position="352"/>
    </location>
</feature>
<evidence type="ECO:0000256" key="2">
    <source>
        <dbReference type="ARBA" id="ARBA00008024"/>
    </source>
</evidence>
<evidence type="ECO:0000256" key="1">
    <source>
        <dbReference type="ARBA" id="ARBA00004123"/>
    </source>
</evidence>
<dbReference type="InterPro" id="IPR012677">
    <property type="entry name" value="Nucleotide-bd_a/b_plait_sf"/>
</dbReference>
<dbReference type="InterPro" id="IPR035979">
    <property type="entry name" value="RBD_domain_sf"/>
</dbReference>
<accession>A0A0L0T104</accession>
<keyword evidence="7 12" id="KW-0862">Zinc</keyword>
<dbReference type="PANTHER" id="PTHR14089">
    <property type="entry name" value="PRE-MRNA-SPLICING FACTOR RBM22"/>
    <property type="match status" value="1"/>
</dbReference>
<evidence type="ECO:0000256" key="5">
    <source>
        <dbReference type="ARBA" id="ARBA00022728"/>
    </source>
</evidence>
<dbReference type="AlphaFoldDB" id="A0A0L0T104"/>
<evidence type="ECO:0000256" key="11">
    <source>
        <dbReference type="PROSITE-ProRule" id="PRU00176"/>
    </source>
</evidence>
<evidence type="ECO:0000259" key="14">
    <source>
        <dbReference type="PROSITE" id="PS50102"/>
    </source>
</evidence>
<keyword evidence="8 11" id="KW-0694">RNA-binding</keyword>
<evidence type="ECO:0000256" key="8">
    <source>
        <dbReference type="ARBA" id="ARBA00022884"/>
    </source>
</evidence>
<protein>
    <recommendedName>
        <fullName evidence="18">Pre-mRNA-splicing factor CWC2</fullName>
    </recommendedName>
</protein>
<dbReference type="Pfam" id="PF00076">
    <property type="entry name" value="RRM_1"/>
    <property type="match status" value="1"/>
</dbReference>
<dbReference type="InterPro" id="IPR000571">
    <property type="entry name" value="Znf_CCCH"/>
</dbReference>
<keyword evidence="10" id="KW-0539">Nucleus</keyword>
<dbReference type="Pfam" id="PF16131">
    <property type="entry name" value="Torus"/>
    <property type="match status" value="1"/>
</dbReference>
<keyword evidence="6 12" id="KW-0863">Zinc-finger</keyword>
<dbReference type="GO" id="GO:0017070">
    <property type="term" value="F:U6 snRNA binding"/>
    <property type="evidence" value="ECO:0007669"/>
    <property type="project" value="TreeGrafter"/>
</dbReference>
<feature type="compositionally biased region" description="Pro residues" evidence="13">
    <location>
        <begin position="412"/>
        <end position="421"/>
    </location>
</feature>
<dbReference type="Proteomes" id="UP000054350">
    <property type="component" value="Unassembled WGS sequence"/>
</dbReference>
<feature type="compositionally biased region" description="Low complexity" evidence="13">
    <location>
        <begin position="422"/>
        <end position="431"/>
    </location>
</feature>
<evidence type="ECO:0000256" key="10">
    <source>
        <dbReference type="ARBA" id="ARBA00023242"/>
    </source>
</evidence>
<evidence type="ECO:0000256" key="3">
    <source>
        <dbReference type="ARBA" id="ARBA00022664"/>
    </source>
</evidence>
<feature type="zinc finger region" description="C3H1-type" evidence="12">
    <location>
        <begin position="109"/>
        <end position="136"/>
    </location>
</feature>
<evidence type="ECO:0000256" key="7">
    <source>
        <dbReference type="ARBA" id="ARBA00022833"/>
    </source>
</evidence>
<evidence type="ECO:0000256" key="12">
    <source>
        <dbReference type="PROSITE-ProRule" id="PRU00723"/>
    </source>
</evidence>
<dbReference type="EMBL" id="GG745356">
    <property type="protein sequence ID" value="KNE68446.1"/>
    <property type="molecule type" value="Genomic_DNA"/>
</dbReference>
<proteinExistence type="inferred from homology"/>
<evidence type="ECO:0000313" key="16">
    <source>
        <dbReference type="EMBL" id="KNE68446.1"/>
    </source>
</evidence>
<dbReference type="GO" id="GO:0036002">
    <property type="term" value="F:pre-mRNA binding"/>
    <property type="evidence" value="ECO:0007669"/>
    <property type="project" value="TreeGrafter"/>
</dbReference>
<dbReference type="GO" id="GO:0071007">
    <property type="term" value="C:U2-type catalytic step 2 spliceosome"/>
    <property type="evidence" value="ECO:0007669"/>
    <property type="project" value="TreeGrafter"/>
</dbReference>
<dbReference type="InterPro" id="IPR032297">
    <property type="entry name" value="Torus"/>
</dbReference>
<feature type="region of interest" description="Disordered" evidence="13">
    <location>
        <begin position="1"/>
        <end position="55"/>
    </location>
</feature>
<reference evidence="16 17" key="1">
    <citation type="submission" date="2009-11" db="EMBL/GenBank/DDBJ databases">
        <title>Annotation of Allomyces macrogynus ATCC 38327.</title>
        <authorList>
            <consortium name="The Broad Institute Genome Sequencing Platform"/>
            <person name="Russ C."/>
            <person name="Cuomo C."/>
            <person name="Burger G."/>
            <person name="Gray M.W."/>
            <person name="Holland P.W.H."/>
            <person name="King N."/>
            <person name="Lang F.B.F."/>
            <person name="Roger A.J."/>
            <person name="Ruiz-Trillo I."/>
            <person name="Young S.K."/>
            <person name="Zeng Q."/>
            <person name="Gargeya S."/>
            <person name="Fitzgerald M."/>
            <person name="Haas B."/>
            <person name="Abouelleil A."/>
            <person name="Alvarado L."/>
            <person name="Arachchi H.M."/>
            <person name="Berlin A."/>
            <person name="Chapman S.B."/>
            <person name="Gearin G."/>
            <person name="Goldberg J."/>
            <person name="Griggs A."/>
            <person name="Gujja S."/>
            <person name="Hansen M."/>
            <person name="Heiman D."/>
            <person name="Howarth C."/>
            <person name="Larimer J."/>
            <person name="Lui A."/>
            <person name="MacDonald P.J.P."/>
            <person name="McCowen C."/>
            <person name="Montmayeur A."/>
            <person name="Murphy C."/>
            <person name="Neiman D."/>
            <person name="Pearson M."/>
            <person name="Priest M."/>
            <person name="Roberts A."/>
            <person name="Saif S."/>
            <person name="Shea T."/>
            <person name="Sisk P."/>
            <person name="Stolte C."/>
            <person name="Sykes S."/>
            <person name="Wortman J."/>
            <person name="Nusbaum C."/>
            <person name="Birren B."/>
        </authorList>
    </citation>
    <scope>NUCLEOTIDE SEQUENCE [LARGE SCALE GENOMIC DNA]</scope>
    <source>
        <strain evidence="16 17">ATCC 38327</strain>
    </source>
</reference>
<dbReference type="PROSITE" id="PS50103">
    <property type="entry name" value="ZF_C3H1"/>
    <property type="match status" value="1"/>
</dbReference>
<dbReference type="PANTHER" id="PTHR14089:SF2">
    <property type="entry name" value="PRE-MRNA-SPLICING FACTOR CWC2"/>
    <property type="match status" value="1"/>
</dbReference>
<dbReference type="GO" id="GO:0006397">
    <property type="term" value="P:mRNA processing"/>
    <property type="evidence" value="ECO:0007669"/>
    <property type="project" value="UniProtKB-KW"/>
</dbReference>
<feature type="domain" description="RRM" evidence="14">
    <location>
        <begin position="172"/>
        <end position="248"/>
    </location>
</feature>
<gene>
    <name evidence="16" type="ORF">AMAG_13098</name>
</gene>
<keyword evidence="3" id="KW-0507">mRNA processing</keyword>
<keyword evidence="5" id="KW-0747">Spliceosome</keyword>
<dbReference type="GO" id="GO:0008270">
    <property type="term" value="F:zinc ion binding"/>
    <property type="evidence" value="ECO:0007669"/>
    <property type="project" value="UniProtKB-KW"/>
</dbReference>
<evidence type="ECO:0000256" key="13">
    <source>
        <dbReference type="SAM" id="MobiDB-lite"/>
    </source>
</evidence>
<keyword evidence="9" id="KW-0508">mRNA splicing</keyword>
<comment type="similarity">
    <text evidence="2">Belongs to the RRM CWC2 family.</text>
</comment>
<name>A0A0L0T104_ALLM3</name>
<dbReference type="SUPFAM" id="SSF54928">
    <property type="entry name" value="RNA-binding domain, RBD"/>
    <property type="match status" value="1"/>
</dbReference>
<dbReference type="Gene3D" id="3.30.70.330">
    <property type="match status" value="1"/>
</dbReference>
<dbReference type="InterPro" id="IPR000504">
    <property type="entry name" value="RRM_dom"/>
</dbReference>
<reference evidence="17" key="2">
    <citation type="submission" date="2009-11" db="EMBL/GenBank/DDBJ databases">
        <title>The Genome Sequence of Allomyces macrogynus strain ATCC 38327.</title>
        <authorList>
            <consortium name="The Broad Institute Genome Sequencing Platform"/>
            <person name="Russ C."/>
            <person name="Cuomo C."/>
            <person name="Shea T."/>
            <person name="Young S.K."/>
            <person name="Zeng Q."/>
            <person name="Koehrsen M."/>
            <person name="Haas B."/>
            <person name="Borodovsky M."/>
            <person name="Guigo R."/>
            <person name="Alvarado L."/>
            <person name="Berlin A."/>
            <person name="Borenstein D."/>
            <person name="Chen Z."/>
            <person name="Engels R."/>
            <person name="Freedman E."/>
            <person name="Gellesch M."/>
            <person name="Goldberg J."/>
            <person name="Griggs A."/>
            <person name="Gujja S."/>
            <person name="Heiman D."/>
            <person name="Hepburn T."/>
            <person name="Howarth C."/>
            <person name="Jen D."/>
            <person name="Larson L."/>
            <person name="Lewis B."/>
            <person name="Mehta T."/>
            <person name="Park D."/>
            <person name="Pearson M."/>
            <person name="Roberts A."/>
            <person name="Saif S."/>
            <person name="Shenoy N."/>
            <person name="Sisk P."/>
            <person name="Stolte C."/>
            <person name="Sykes S."/>
            <person name="Walk T."/>
            <person name="White J."/>
            <person name="Yandava C."/>
            <person name="Burger G."/>
            <person name="Gray M.W."/>
            <person name="Holland P.W.H."/>
            <person name="King N."/>
            <person name="Lang F.B.F."/>
            <person name="Roger A.J."/>
            <person name="Ruiz-Trillo I."/>
            <person name="Lander E."/>
            <person name="Nusbaum C."/>
        </authorList>
    </citation>
    <scope>NUCLEOTIDE SEQUENCE [LARGE SCALE GENOMIC DNA]</scope>
    <source>
        <strain evidence="17">ATCC 38327</strain>
    </source>
</reference>
<comment type="subcellular location">
    <subcellularLocation>
        <location evidence="1">Nucleus</location>
    </subcellularLocation>
</comment>
<evidence type="ECO:0000259" key="15">
    <source>
        <dbReference type="PROSITE" id="PS50103"/>
    </source>
</evidence>
<dbReference type="eggNOG" id="KOG0118">
    <property type="taxonomic scope" value="Eukaryota"/>
</dbReference>
<evidence type="ECO:0000313" key="17">
    <source>
        <dbReference type="Proteomes" id="UP000054350"/>
    </source>
</evidence>
<evidence type="ECO:0000256" key="9">
    <source>
        <dbReference type="ARBA" id="ARBA00023187"/>
    </source>
</evidence>
<feature type="compositionally biased region" description="Low complexity" evidence="13">
    <location>
        <begin position="1"/>
        <end position="28"/>
    </location>
</feature>
<sequence length="442" mass="49261">MDQGSVAKRAPAAAVASASSTTAAMTTSKPPPTKHELRMKRPARRQADPDAANQTQKVYEGTYNIWYNKWTGQKHKGRFEFGERAPTRVNVPKDTGYTLADKRKQQNPNHRTFFCLMFARGACHKGHKCEYLHRVPDEDDHEETMKDCFGRDRHRDERDDMNGVGCFNRENLTIYVGNLHPYDKGDGEKVILRHFSPFGAIDRVNVIHDKNIAFIRYKKRANAEFAKEAMEHQALDAGEIISVRWANDDPNPRAKAEAKRKLETEFVESYVKKKARNDDAQFMDEETRKLIEAHPVYKEVYGYYNPDEQEGEGQKRIEGAATSDAGPVDGQLQIEDAPVGSGPEGETGEGATDEEQQAYMQAYYAQYYAQYYGMQGIEGNTDAAGSSEQQVATDAGGAVQYGMSVVEDEPEPAPAPAPPGPAAAKKLGGLLSYASDDEDDDE</sequence>
<feature type="domain" description="C3H1-type" evidence="15">
    <location>
        <begin position="109"/>
        <end position="136"/>
    </location>
</feature>
<dbReference type="GO" id="GO:0071006">
    <property type="term" value="C:U2-type catalytic step 1 spliceosome"/>
    <property type="evidence" value="ECO:0007669"/>
    <property type="project" value="TreeGrafter"/>
</dbReference>
<dbReference type="InterPro" id="IPR034181">
    <property type="entry name" value="Cwc2_RRM"/>
</dbReference>